<dbReference type="Pfam" id="PF03105">
    <property type="entry name" value="SPX"/>
    <property type="match status" value="1"/>
</dbReference>
<evidence type="ECO:0000313" key="2">
    <source>
        <dbReference type="Proteomes" id="UP001515500"/>
    </source>
</evidence>
<dbReference type="PROSITE" id="PS51382">
    <property type="entry name" value="SPX"/>
    <property type="match status" value="1"/>
</dbReference>
<dbReference type="InterPro" id="IPR004331">
    <property type="entry name" value="SPX_dom"/>
</dbReference>
<name>A0AB40AN74_DIOCR</name>
<accession>A0AB40AN74</accession>
<dbReference type="Proteomes" id="UP001515500">
    <property type="component" value="Chromosome 20"/>
</dbReference>
<proteinExistence type="predicted"/>
<protein>
    <submittedName>
        <fullName evidence="3">Uncharacterized protein LOC120251785 isoform X1</fullName>
    </submittedName>
</protein>
<organism evidence="2 3">
    <name type="scientific">Dioscorea cayennensis subsp. rotundata</name>
    <name type="common">White Guinea yam</name>
    <name type="synonym">Dioscorea rotundata</name>
    <dbReference type="NCBI Taxonomy" id="55577"/>
    <lineage>
        <taxon>Eukaryota</taxon>
        <taxon>Viridiplantae</taxon>
        <taxon>Streptophyta</taxon>
        <taxon>Embryophyta</taxon>
        <taxon>Tracheophyta</taxon>
        <taxon>Spermatophyta</taxon>
        <taxon>Magnoliopsida</taxon>
        <taxon>Liliopsida</taxon>
        <taxon>Dioscoreales</taxon>
        <taxon>Dioscoreaceae</taxon>
        <taxon>Dioscorea</taxon>
    </lineage>
</organism>
<dbReference type="RefSeq" id="XP_039116362.1">
    <property type="nucleotide sequence ID" value="XM_039260428.1"/>
</dbReference>
<dbReference type="GeneID" id="120251785"/>
<evidence type="ECO:0000259" key="1">
    <source>
        <dbReference type="PROSITE" id="PS51382"/>
    </source>
</evidence>
<evidence type="ECO:0000313" key="3">
    <source>
        <dbReference type="RefSeq" id="XP_039116362.1"/>
    </source>
</evidence>
<feature type="domain" description="SPX" evidence="1">
    <location>
        <begin position="36"/>
        <end position="140"/>
    </location>
</feature>
<reference evidence="3" key="1">
    <citation type="submission" date="2025-08" db="UniProtKB">
        <authorList>
            <consortium name="RefSeq"/>
        </authorList>
    </citation>
    <scope>IDENTIFICATION</scope>
</reference>
<dbReference type="AlphaFoldDB" id="A0AB40AN74"/>
<sequence length="140" mass="16612">MGFGSADHRAGLRSTWFPSDLEALARFVDLSNLKMVNFGKRLMQDQVQEWKEYYINYKLMKKRVKLYVQQTQVDGKDHQQVLKEFSRILDEQVDRSQWDELLAYNGKVDMMMSFERRILQQSQFTTQDLQPVTDDHDVGL</sequence>
<gene>
    <name evidence="3" type="primary">LOC120251785</name>
</gene>
<keyword evidence="2" id="KW-1185">Reference proteome</keyword>